<comment type="caution">
    <text evidence="1">The sequence shown here is derived from an EMBL/GenBank/DDBJ whole genome shotgun (WGS) entry which is preliminary data.</text>
</comment>
<sequence length="193" mass="22575">MAHAVEQWHEVLLQQMPRGRAWPRDPESDLAKYVLGFAKRLVDAEVSADQLYLEMRPETTVQMLPDWEEYLGLPECAVPNQTFESRRQAVIEKYHRKGGLQTWQIEALALALGFTVEVREHFPHHVLRPVTYPIWPNRWRYTLEVVVFGLPDGRFRVTDNVLTPLKTQTALLLECTLSRYKLGGFTYEYVYEV</sequence>
<dbReference type="EMBL" id="JAOPLV010000010">
    <property type="protein sequence ID" value="MDM5141747.1"/>
    <property type="molecule type" value="Genomic_DNA"/>
</dbReference>
<reference evidence="1" key="1">
    <citation type="submission" date="2023-08" db="EMBL/GenBank/DDBJ databases">
        <title>WGS of Aeromonas isolates.</title>
        <authorList>
            <person name="Lee H."/>
        </authorList>
    </citation>
    <scope>NUCLEOTIDE SEQUENCE</scope>
    <source>
        <strain evidence="1">SL22</strain>
    </source>
</reference>
<name>A0AAW7IE61_9GAMM</name>
<dbReference type="AlphaFoldDB" id="A0AAW7IE61"/>
<dbReference type="RefSeq" id="WP_290022734.1">
    <property type="nucleotide sequence ID" value="NZ_JAOPLV010000010.1"/>
</dbReference>
<evidence type="ECO:0000313" key="1">
    <source>
        <dbReference type="EMBL" id="MDM5141747.1"/>
    </source>
</evidence>
<organism evidence="1 2">
    <name type="scientific">Aeromonas bestiarum</name>
    <dbReference type="NCBI Taxonomy" id="105751"/>
    <lineage>
        <taxon>Bacteria</taxon>
        <taxon>Pseudomonadati</taxon>
        <taxon>Pseudomonadota</taxon>
        <taxon>Gammaproteobacteria</taxon>
        <taxon>Aeromonadales</taxon>
        <taxon>Aeromonadaceae</taxon>
        <taxon>Aeromonas</taxon>
    </lineage>
</organism>
<dbReference type="Pfam" id="PF10076">
    <property type="entry name" value="Phage_Mu_Gp48"/>
    <property type="match status" value="1"/>
</dbReference>
<accession>A0AAW7IE61</accession>
<proteinExistence type="predicted"/>
<dbReference type="Proteomes" id="UP001168216">
    <property type="component" value="Unassembled WGS sequence"/>
</dbReference>
<dbReference type="InterPro" id="IPR018755">
    <property type="entry name" value="Phage_Mu_Gp48"/>
</dbReference>
<evidence type="ECO:0000313" key="2">
    <source>
        <dbReference type="Proteomes" id="UP001168216"/>
    </source>
</evidence>
<protein>
    <submittedName>
        <fullName evidence="1">YmfQ family protein</fullName>
    </submittedName>
</protein>
<gene>
    <name evidence="1" type="ORF">OB959_18415</name>
</gene>